<dbReference type="UniPathway" id="UPA00958"/>
<keyword evidence="10 15" id="KW-0067">ATP-binding</keyword>
<dbReference type="GO" id="GO:0009244">
    <property type="term" value="P:lipopolysaccharide core region biosynthetic process"/>
    <property type="evidence" value="ECO:0007669"/>
    <property type="project" value="UniProtKB-UniRule"/>
</dbReference>
<dbReference type="HOGENOM" id="CLU_094226_0_0_6"/>
<dbReference type="EMBL" id="CP006696">
    <property type="protein sequence ID" value="AIC10718.1"/>
    <property type="molecule type" value="Genomic_DNA"/>
</dbReference>
<keyword evidence="7 15" id="KW-0808">Transferase</keyword>
<dbReference type="InterPro" id="IPR011009">
    <property type="entry name" value="Kinase-like_dom_sf"/>
</dbReference>
<protein>
    <recommendedName>
        <fullName evidence="13 15">3-deoxy-D-manno-octulosonic acid kinase</fullName>
        <shortName evidence="15">Kdo kinase</shortName>
        <ecNumber evidence="4 15">2.7.1.166</ecNumber>
    </recommendedName>
</protein>
<evidence type="ECO:0000256" key="14">
    <source>
        <dbReference type="ARBA" id="ARBA00034417"/>
    </source>
</evidence>
<evidence type="ECO:0000256" key="2">
    <source>
        <dbReference type="ARBA" id="ARBA00004713"/>
    </source>
</evidence>
<dbReference type="GO" id="GO:0016773">
    <property type="term" value="F:phosphotransferase activity, alcohol group as acceptor"/>
    <property type="evidence" value="ECO:0007669"/>
    <property type="project" value="UniProtKB-UniRule"/>
</dbReference>
<keyword evidence="11 15" id="KW-0448">Lipopolysaccharide biosynthesis</keyword>
<evidence type="ECO:0000313" key="17">
    <source>
        <dbReference type="Proteomes" id="UP000027215"/>
    </source>
</evidence>
<dbReference type="AlphaFoldDB" id="A0A060H544"/>
<accession>A0A060H544</accession>
<sequence>MVAFDANEILTPFCEGHREGAILFDCQRMRQVEYGLFVPAWWGERAHPVSEGGRGSAWFVEASFGNAVLRQYRRGGMIAMLNRDRYFWCGGHRTRSVLEFRLMRELISRGLPVPTPLAACYVRHGVQYRAAILMERLEGVSSLAMCVRGNSKEIHWEQIGRMISRFHREGLDHADLNAHNILLDQAGQCWLIDFDRGALRIPATKWREHNLARLLRSLLKIRGERSVDAVYRDFERLCRAYDLAWSRGC</sequence>
<evidence type="ECO:0000256" key="7">
    <source>
        <dbReference type="ARBA" id="ARBA00022679"/>
    </source>
</evidence>
<dbReference type="KEGG" id="xfs:D934_12540"/>
<dbReference type="GO" id="GO:0016301">
    <property type="term" value="F:kinase activity"/>
    <property type="evidence" value="ECO:0007669"/>
    <property type="project" value="UniProtKB-KW"/>
</dbReference>
<dbReference type="EC" id="2.7.1.166" evidence="4 15"/>
<evidence type="ECO:0000256" key="13">
    <source>
        <dbReference type="ARBA" id="ARBA00029511"/>
    </source>
</evidence>
<evidence type="ECO:0000256" key="10">
    <source>
        <dbReference type="ARBA" id="ARBA00022840"/>
    </source>
</evidence>
<keyword evidence="12 15" id="KW-0472">Membrane</keyword>
<dbReference type="SUPFAM" id="SSF56112">
    <property type="entry name" value="Protein kinase-like (PK-like)"/>
    <property type="match status" value="1"/>
</dbReference>
<dbReference type="Gene3D" id="1.10.510.10">
    <property type="entry name" value="Transferase(Phosphotransferase) domain 1"/>
    <property type="match status" value="1"/>
</dbReference>
<comment type="catalytic activity">
    <reaction evidence="14 15">
        <text>an alpha-Kdo-(2-&gt;6)-lipid IVA + ATP = a 4-O-phospho-alpha-Kdo-(2-&gt;6)-lipid IVA + ADP + H(+)</text>
        <dbReference type="Rhea" id="RHEA:74271"/>
        <dbReference type="ChEBI" id="CHEBI:15378"/>
        <dbReference type="ChEBI" id="CHEBI:30616"/>
        <dbReference type="ChEBI" id="CHEBI:176428"/>
        <dbReference type="ChEBI" id="CHEBI:193140"/>
        <dbReference type="ChEBI" id="CHEBI:456216"/>
        <dbReference type="EC" id="2.7.1.166"/>
    </reaction>
</comment>
<comment type="subcellular location">
    <subcellularLocation>
        <location evidence="1 15">Cell inner membrane</location>
        <topology evidence="1 15">Peripheral membrane protein</topology>
        <orientation evidence="1 15">Cytoplasmic side</orientation>
    </subcellularLocation>
</comment>
<reference evidence="16 17" key="1">
    <citation type="submission" date="2013-08" db="EMBL/GenBank/DDBJ databases">
        <authorList>
            <person name="Stouthamer R."/>
            <person name="Nunney L."/>
        </authorList>
    </citation>
    <scope>NUCLEOTIDE SEQUENCE [LARGE SCALE GENOMIC DNA]</scope>
    <source>
        <strain evidence="17">ann-1</strain>
    </source>
</reference>
<name>A0A060H544_XYLFS</name>
<comment type="similarity">
    <text evidence="3 15">Belongs to the protein kinase superfamily. KdkA/RfaP family.</text>
</comment>
<evidence type="ECO:0000256" key="15">
    <source>
        <dbReference type="HAMAP-Rule" id="MF_00521"/>
    </source>
</evidence>
<dbReference type="GO" id="GO:0005524">
    <property type="term" value="F:ATP binding"/>
    <property type="evidence" value="ECO:0007669"/>
    <property type="project" value="UniProtKB-UniRule"/>
</dbReference>
<evidence type="ECO:0000256" key="3">
    <source>
        <dbReference type="ARBA" id="ARBA00010327"/>
    </source>
</evidence>
<dbReference type="GO" id="GO:0005886">
    <property type="term" value="C:plasma membrane"/>
    <property type="evidence" value="ECO:0007669"/>
    <property type="project" value="UniProtKB-SubCell"/>
</dbReference>
<dbReference type="Pfam" id="PF06293">
    <property type="entry name" value="Kdo"/>
    <property type="match status" value="1"/>
</dbReference>
<dbReference type="HAMAP" id="MF_00521">
    <property type="entry name" value="KDO_kinase"/>
    <property type="match status" value="1"/>
</dbReference>
<comment type="function">
    <text evidence="15">Catalyzes the ATP-dependent phosphorylation of the 3-deoxy-D-manno-octulosonic acid (Kdo) residue in Kdo-lipid IV(A) at the 4-OH position.</text>
</comment>
<evidence type="ECO:0000256" key="1">
    <source>
        <dbReference type="ARBA" id="ARBA00004515"/>
    </source>
</evidence>
<proteinExistence type="inferred from homology"/>
<keyword evidence="8 15" id="KW-0547">Nucleotide-binding</keyword>
<dbReference type="InterPro" id="IPR022826">
    <property type="entry name" value="KDO_kinase"/>
</dbReference>
<evidence type="ECO:0000256" key="9">
    <source>
        <dbReference type="ARBA" id="ARBA00022777"/>
    </source>
</evidence>
<dbReference type="PATRIC" id="fig|155920.8.peg.2946"/>
<keyword evidence="9 15" id="KW-0418">Kinase</keyword>
<dbReference type="RefSeq" id="WP_020852665.1">
    <property type="nucleotide sequence ID" value="NZ_CP006696.1"/>
</dbReference>
<evidence type="ECO:0000256" key="5">
    <source>
        <dbReference type="ARBA" id="ARBA00022475"/>
    </source>
</evidence>
<evidence type="ECO:0000256" key="8">
    <source>
        <dbReference type="ARBA" id="ARBA00022741"/>
    </source>
</evidence>
<evidence type="ECO:0000256" key="4">
    <source>
        <dbReference type="ARBA" id="ARBA00011988"/>
    </source>
</evidence>
<organism evidence="16 17">
    <name type="scientific">Xylella fastidiosa subsp. sandyi Ann-1</name>
    <dbReference type="NCBI Taxonomy" id="155920"/>
    <lineage>
        <taxon>Bacteria</taxon>
        <taxon>Pseudomonadati</taxon>
        <taxon>Pseudomonadota</taxon>
        <taxon>Gammaproteobacteria</taxon>
        <taxon>Lysobacterales</taxon>
        <taxon>Lysobacteraceae</taxon>
        <taxon>Xylella</taxon>
    </lineage>
</organism>
<feature type="active site" evidence="15">
    <location>
        <position position="175"/>
    </location>
</feature>
<evidence type="ECO:0000313" key="16">
    <source>
        <dbReference type="EMBL" id="AIC10718.1"/>
    </source>
</evidence>
<evidence type="ECO:0000256" key="12">
    <source>
        <dbReference type="ARBA" id="ARBA00023136"/>
    </source>
</evidence>
<evidence type="ECO:0000256" key="11">
    <source>
        <dbReference type="ARBA" id="ARBA00022985"/>
    </source>
</evidence>
<gene>
    <name evidence="15" type="primary">kdkA</name>
    <name evidence="16" type="ORF">D934_12540</name>
</gene>
<dbReference type="Proteomes" id="UP000027215">
    <property type="component" value="Chromosome"/>
</dbReference>
<dbReference type="NCBIfam" id="NF002475">
    <property type="entry name" value="PRK01723.1"/>
    <property type="match status" value="1"/>
</dbReference>
<keyword evidence="6 15" id="KW-0997">Cell inner membrane</keyword>
<keyword evidence="5 15" id="KW-1003">Cell membrane</keyword>
<evidence type="ECO:0000256" key="6">
    <source>
        <dbReference type="ARBA" id="ARBA00022519"/>
    </source>
</evidence>
<comment type="pathway">
    <text evidence="2 15">Bacterial outer membrane biogenesis; LPS core biosynthesis.</text>
</comment>